<protein>
    <recommendedName>
        <fullName evidence="6 22">Penicillin-binding protein 1B</fullName>
        <shortName evidence="23">PBP-1b</shortName>
        <shortName evidence="23">PBP1b</shortName>
    </recommendedName>
    <alternativeName>
        <fullName evidence="19 23">Murein polymerase</fullName>
    </alternativeName>
</protein>
<evidence type="ECO:0000256" key="10">
    <source>
        <dbReference type="ARBA" id="ARBA00022676"/>
    </source>
</evidence>
<keyword evidence="25" id="KW-1133">Transmembrane helix</keyword>
<keyword evidence="11 23" id="KW-0808">Transferase</keyword>
<evidence type="ECO:0000256" key="7">
    <source>
        <dbReference type="ARBA" id="ARBA00022475"/>
    </source>
</evidence>
<keyword evidence="30" id="KW-1185">Reference proteome</keyword>
<keyword evidence="25" id="KW-0812">Transmembrane</keyword>
<feature type="region of interest" description="Disordered" evidence="24">
    <location>
        <begin position="771"/>
        <end position="812"/>
    </location>
</feature>
<dbReference type="NCBIfam" id="TIGR02071">
    <property type="entry name" value="PBP_1b"/>
    <property type="match status" value="1"/>
</dbReference>
<evidence type="ECO:0000256" key="18">
    <source>
        <dbReference type="ARBA" id="ARBA00023316"/>
    </source>
</evidence>
<feature type="compositionally biased region" description="Low complexity" evidence="24">
    <location>
        <begin position="799"/>
        <end position="812"/>
    </location>
</feature>
<keyword evidence="9" id="KW-0645">Protease</keyword>
<evidence type="ECO:0000256" key="8">
    <source>
        <dbReference type="ARBA" id="ARBA00022645"/>
    </source>
</evidence>
<evidence type="ECO:0000256" key="13">
    <source>
        <dbReference type="ARBA" id="ARBA00022960"/>
    </source>
</evidence>
<dbReference type="Pfam" id="PF00905">
    <property type="entry name" value="Transpeptidase"/>
    <property type="match status" value="1"/>
</dbReference>
<evidence type="ECO:0000256" key="24">
    <source>
        <dbReference type="SAM" id="MobiDB-lite"/>
    </source>
</evidence>
<evidence type="ECO:0000256" key="15">
    <source>
        <dbReference type="ARBA" id="ARBA00023136"/>
    </source>
</evidence>
<comment type="catalytic activity">
    <reaction evidence="21">
        <text>[GlcNAc-(1-&gt;4)-Mur2Ac(oyl-L-Ala-gamma-D-Glu-L-Lys-D-Ala-D-Ala)](n)-di-trans,octa-cis-undecaprenyl diphosphate + beta-D-GlcNAc-(1-&gt;4)-Mur2Ac(oyl-L-Ala-gamma-D-Glu-L-Lys-D-Ala-D-Ala)-di-trans,octa-cis-undecaprenyl diphosphate = [GlcNAc-(1-&gt;4)-Mur2Ac(oyl-L-Ala-gamma-D-Glu-L-Lys-D-Ala-D-Ala)](n+1)-di-trans,octa-cis-undecaprenyl diphosphate + di-trans,octa-cis-undecaprenyl diphosphate + H(+)</text>
        <dbReference type="Rhea" id="RHEA:23708"/>
        <dbReference type="Rhea" id="RHEA-COMP:9602"/>
        <dbReference type="Rhea" id="RHEA-COMP:9603"/>
        <dbReference type="ChEBI" id="CHEBI:15378"/>
        <dbReference type="ChEBI" id="CHEBI:58405"/>
        <dbReference type="ChEBI" id="CHEBI:60033"/>
        <dbReference type="ChEBI" id="CHEBI:78435"/>
        <dbReference type="EC" id="2.4.99.28"/>
    </reaction>
</comment>
<dbReference type="Gene3D" id="1.10.3810.10">
    <property type="entry name" value="Biosynthetic peptidoglycan transglycosylase-like"/>
    <property type="match status" value="1"/>
</dbReference>
<evidence type="ECO:0000259" key="27">
    <source>
        <dbReference type="Pfam" id="PF00912"/>
    </source>
</evidence>
<dbReference type="InterPro" id="IPR050396">
    <property type="entry name" value="Glycosyltr_51/Transpeptidase"/>
</dbReference>
<dbReference type="Pfam" id="PF00912">
    <property type="entry name" value="Transgly"/>
    <property type="match status" value="1"/>
</dbReference>
<evidence type="ECO:0000256" key="11">
    <source>
        <dbReference type="ARBA" id="ARBA00022679"/>
    </source>
</evidence>
<dbReference type="InterPro" id="IPR001264">
    <property type="entry name" value="Glyco_trans_51"/>
</dbReference>
<keyword evidence="16" id="KW-0046">Antibiotic resistance</keyword>
<keyword evidence="17" id="KW-0511">Multifunctional enzyme</keyword>
<evidence type="ECO:0000256" key="25">
    <source>
        <dbReference type="SAM" id="Phobius"/>
    </source>
</evidence>
<keyword evidence="12" id="KW-0378">Hydrolase</keyword>
<gene>
    <name evidence="29" type="primary">mrcB</name>
    <name evidence="29" type="ORF">ACEU0G_001526</name>
</gene>
<comment type="function">
    <text evidence="1 23">Cell wall formation. Synthesis of cross-linked peptidoglycan from the lipid intermediates. The enzyme has a penicillin-insensitive transglycosylase N-terminal domain (formation of linear glycan strands) and a penicillin-sensitive transpeptidase C-terminal domain (cross-linking of the peptide subunits).</text>
</comment>
<evidence type="ECO:0000256" key="9">
    <source>
        <dbReference type="ARBA" id="ARBA00022670"/>
    </source>
</evidence>
<dbReference type="SUPFAM" id="SSF53955">
    <property type="entry name" value="Lysozyme-like"/>
    <property type="match status" value="1"/>
</dbReference>
<comment type="caution">
    <text evidence="29">The sequence shown here is derived from an EMBL/GenBank/DDBJ whole genome shotgun (WGS) entry which is preliminary data.</text>
</comment>
<evidence type="ECO:0000313" key="30">
    <source>
        <dbReference type="Proteomes" id="UP001605261"/>
    </source>
</evidence>
<keyword evidence="10 23" id="KW-0328">Glycosyltransferase</keyword>
<keyword evidence="8" id="KW-0121">Carboxypeptidase</keyword>
<feature type="domain" description="Bifunctional transglycosylase second" evidence="28">
    <location>
        <begin position="76"/>
        <end position="160"/>
    </location>
</feature>
<keyword evidence="13 23" id="KW-0133">Cell shape</keyword>
<evidence type="ECO:0000256" key="16">
    <source>
        <dbReference type="ARBA" id="ARBA00023251"/>
    </source>
</evidence>
<evidence type="ECO:0000256" key="14">
    <source>
        <dbReference type="ARBA" id="ARBA00022984"/>
    </source>
</evidence>
<dbReference type="RefSeq" id="WP_259206297.1">
    <property type="nucleotide sequence ID" value="NZ_JBHGCJ010000001.1"/>
</dbReference>
<name>A0ABW7CTD1_9GAMM</name>
<comment type="pathway">
    <text evidence="3 23">Cell wall biogenesis; peptidoglycan biosynthesis.</text>
</comment>
<dbReference type="InterPro" id="IPR011813">
    <property type="entry name" value="PBP_1b"/>
</dbReference>
<dbReference type="PANTHER" id="PTHR32282">
    <property type="entry name" value="BINDING PROTEIN TRANSPEPTIDASE, PUTATIVE-RELATED"/>
    <property type="match status" value="1"/>
</dbReference>
<evidence type="ECO:0000256" key="5">
    <source>
        <dbReference type="ARBA" id="ARBA00007739"/>
    </source>
</evidence>
<evidence type="ECO:0000256" key="20">
    <source>
        <dbReference type="ARBA" id="ARBA00034000"/>
    </source>
</evidence>
<feature type="domain" description="Glycosyl transferase family 51" evidence="27">
    <location>
        <begin position="166"/>
        <end position="346"/>
    </location>
</feature>
<evidence type="ECO:0000313" key="29">
    <source>
        <dbReference type="EMBL" id="MFG6108054.1"/>
    </source>
</evidence>
<evidence type="ECO:0000256" key="21">
    <source>
        <dbReference type="ARBA" id="ARBA00049902"/>
    </source>
</evidence>
<evidence type="ECO:0000256" key="17">
    <source>
        <dbReference type="ARBA" id="ARBA00023268"/>
    </source>
</evidence>
<evidence type="ECO:0000259" key="26">
    <source>
        <dbReference type="Pfam" id="PF00905"/>
    </source>
</evidence>
<dbReference type="InterPro" id="IPR001460">
    <property type="entry name" value="PCN-bd_Tpept"/>
</dbReference>
<sequence>MPRRYDSDDIDEFEDDTESRGPLWRRRLITWGMAAVALALGFLIPYTVYLNKQVTQRFGELRWQIPTRVYARPLALAPGVAMDAATLKTELAAAAYRDDAIGKSAGTFSQDGGRFVISSRGYNDVDGRIAPRRVELSLSGGQIASLRDADSRKALKATRLDPARIATLYGQKQEERRLVRIEETPELLVTGLQAVEDKDFNRHHGIDLSGIARAIWVTVRSGGQSRQGASTLTQQLARSGLLGIGKEQTVTRKFNEVLYALIMEARYDKRTILEAYLNQVYLGQRGSQAIHGMSSGAEFWFGRDLSSLNTEHVALLIGLVKGPSYYDPRRNPERALDRRNFVLGKLHESQLIDDAEYQRALKAPLGVPKTPGLIAANRFPAYVDLVRRQLGHDYPESVLQGAGLSVMTGMAPSAQAYAEGAVTKTIKSLESKKRPELQAGMVLTDVHNGDVLAVVGSRDVAEPGFNRAIEAQRPVGSLLKPFVYLLALAQPDRYSLATWVDDSPVTVQLGRGRNWSPGNADNRSHGTVRLIDALAHSYNQATVRVGMQVGPERVTQLIHVLAGIKADPNPAVILGSTDQSPYAMAQLYQFLASGGEIQPLHAVRGVLDPQGKLMKRYDKSPAPAQEGDSIAANLISIGLQQVVASGTAQRLNADGLGRLQPAGKTGTTNDGRDSWYAGYTGDHLAVIWMGNDQNEQAGLYGATGSMRVWSSIFQRLPSAPLKVNNKGLDWQYVEASGTASTDEACPGARRFPFVVGYAPAFAACAPPAALPEGEGGEAGSEGGGWRSWFGLDKKPEPAAEPAPAAASTPPAR</sequence>
<evidence type="ECO:0000256" key="23">
    <source>
        <dbReference type="PIRNR" id="PIRNR002799"/>
    </source>
</evidence>
<keyword evidence="15 25" id="KW-0472">Membrane</keyword>
<feature type="compositionally biased region" description="Gly residues" evidence="24">
    <location>
        <begin position="776"/>
        <end position="785"/>
    </location>
</feature>
<evidence type="ECO:0000256" key="3">
    <source>
        <dbReference type="ARBA" id="ARBA00004752"/>
    </source>
</evidence>
<evidence type="ECO:0000256" key="22">
    <source>
        <dbReference type="NCBIfam" id="TIGR02071"/>
    </source>
</evidence>
<dbReference type="InterPro" id="IPR036950">
    <property type="entry name" value="PBP_transglycosylase"/>
</dbReference>
<dbReference type="Gene3D" id="3.40.710.10">
    <property type="entry name" value="DD-peptidase/beta-lactamase superfamily"/>
    <property type="match status" value="1"/>
</dbReference>
<evidence type="ECO:0000256" key="4">
    <source>
        <dbReference type="ARBA" id="ARBA00007090"/>
    </source>
</evidence>
<evidence type="ECO:0000256" key="2">
    <source>
        <dbReference type="ARBA" id="ARBA00004236"/>
    </source>
</evidence>
<dbReference type="EMBL" id="JBHGCJ010000001">
    <property type="protein sequence ID" value="MFG6108054.1"/>
    <property type="molecule type" value="Genomic_DNA"/>
</dbReference>
<evidence type="ECO:0000259" key="28">
    <source>
        <dbReference type="Pfam" id="PF14814"/>
    </source>
</evidence>
<evidence type="ECO:0000256" key="1">
    <source>
        <dbReference type="ARBA" id="ARBA00002624"/>
    </source>
</evidence>
<dbReference type="InterPro" id="IPR012338">
    <property type="entry name" value="Beta-lactam/transpept-like"/>
</dbReference>
<proteinExistence type="inferred from homology"/>
<keyword evidence="14 23" id="KW-0573">Peptidoglycan synthesis</keyword>
<organism evidence="29 30">
    <name type="scientific">Stenotrophomonas nematodicola</name>
    <dbReference type="NCBI Taxonomy" id="2656746"/>
    <lineage>
        <taxon>Bacteria</taxon>
        <taxon>Pseudomonadati</taxon>
        <taxon>Pseudomonadota</taxon>
        <taxon>Gammaproteobacteria</taxon>
        <taxon>Lysobacterales</taxon>
        <taxon>Lysobacteraceae</taxon>
        <taxon>Stenotrophomonas</taxon>
    </lineage>
</organism>
<reference evidence="29 30" key="1">
    <citation type="submission" date="2024-09" db="EMBL/GenBank/DDBJ databases">
        <authorList>
            <consortium name="All-Russian atlas of soil microorganisms"/>
            <consortium name="as a basis for the search for new antimicrobial producers and enzymes with unique properties"/>
            <person name="Sokolova E.A."/>
            <person name="Voronina E.N."/>
        </authorList>
    </citation>
    <scope>NUCLEOTIDE SEQUENCE [LARGE SCALE GENOMIC DNA]</scope>
    <source>
        <strain evidence="29 30">AF-22b-331.1</strain>
    </source>
</reference>
<comment type="catalytic activity">
    <reaction evidence="20">
        <text>Preferential cleavage: (Ac)2-L-Lys-D-Ala-|-D-Ala. Also transpeptidation of peptidyl-alanyl moieties that are N-acyl substituents of D-alanine.</text>
        <dbReference type="EC" id="3.4.16.4"/>
    </reaction>
</comment>
<dbReference type="InterPro" id="IPR023346">
    <property type="entry name" value="Lysozyme-like_dom_sf"/>
</dbReference>
<evidence type="ECO:0000256" key="19">
    <source>
        <dbReference type="ARBA" id="ARBA00032454"/>
    </source>
</evidence>
<dbReference type="InterPro" id="IPR028166">
    <property type="entry name" value="UB2H"/>
</dbReference>
<dbReference type="PIRSF" id="PIRSF002799">
    <property type="entry name" value="PBP_1b"/>
    <property type="match status" value="1"/>
</dbReference>
<dbReference type="Gene3D" id="3.30.2060.10">
    <property type="entry name" value="Penicillin-binding protein 1b domain"/>
    <property type="match status" value="1"/>
</dbReference>
<feature type="domain" description="Penicillin-binding protein transpeptidase" evidence="26">
    <location>
        <begin position="440"/>
        <end position="681"/>
    </location>
</feature>
<dbReference type="Proteomes" id="UP001605261">
    <property type="component" value="Unassembled WGS sequence"/>
</dbReference>
<evidence type="ECO:0000256" key="12">
    <source>
        <dbReference type="ARBA" id="ARBA00022801"/>
    </source>
</evidence>
<accession>A0ABW7CTD1</accession>
<dbReference type="SUPFAM" id="SSF56601">
    <property type="entry name" value="beta-lactamase/transpeptidase-like"/>
    <property type="match status" value="1"/>
</dbReference>
<evidence type="ECO:0000256" key="6">
    <source>
        <dbReference type="ARBA" id="ARBA00018637"/>
    </source>
</evidence>
<comment type="subcellular location">
    <subcellularLocation>
        <location evidence="2">Cell membrane</location>
    </subcellularLocation>
</comment>
<feature type="transmembrane region" description="Helical" evidence="25">
    <location>
        <begin position="28"/>
        <end position="49"/>
    </location>
</feature>
<comment type="similarity">
    <text evidence="5 23">In the N-terminal section; belongs to the glycosyltransferase 51 family.</text>
</comment>
<keyword evidence="18 23" id="KW-0961">Cell wall biogenesis/degradation</keyword>
<comment type="similarity">
    <text evidence="4 23">In the C-terminal section; belongs to the transpeptidase family.</text>
</comment>
<dbReference type="Pfam" id="PF14814">
    <property type="entry name" value="UB2H"/>
    <property type="match status" value="1"/>
</dbReference>
<keyword evidence="7" id="KW-1003">Cell membrane</keyword>
<dbReference type="PANTHER" id="PTHR32282:SF11">
    <property type="entry name" value="PENICILLIN-BINDING PROTEIN 1B"/>
    <property type="match status" value="1"/>
</dbReference>